<evidence type="ECO:0000256" key="2">
    <source>
        <dbReference type="SAM" id="SignalP"/>
    </source>
</evidence>
<evidence type="ECO:0000256" key="1">
    <source>
        <dbReference type="SAM" id="Phobius"/>
    </source>
</evidence>
<feature type="signal peptide" evidence="2">
    <location>
        <begin position="1"/>
        <end position="21"/>
    </location>
</feature>
<evidence type="ECO:0000313" key="3">
    <source>
        <dbReference type="EMBL" id="CAD9185897.1"/>
    </source>
</evidence>
<keyword evidence="2" id="KW-0732">Signal</keyword>
<feature type="chain" id="PRO_5030844360" evidence="2">
    <location>
        <begin position="22"/>
        <end position="101"/>
    </location>
</feature>
<keyword evidence="1" id="KW-1133">Transmembrane helix</keyword>
<dbReference type="AlphaFoldDB" id="A0A7S1S6E1"/>
<name>A0A7S1S6E1_ALECA</name>
<accession>A0A7S1S6E1</accession>
<reference evidence="3" key="1">
    <citation type="submission" date="2021-01" db="EMBL/GenBank/DDBJ databases">
        <authorList>
            <person name="Corre E."/>
            <person name="Pelletier E."/>
            <person name="Niang G."/>
            <person name="Scheremetjew M."/>
            <person name="Finn R."/>
            <person name="Kale V."/>
            <person name="Holt S."/>
            <person name="Cochrane G."/>
            <person name="Meng A."/>
            <person name="Brown T."/>
            <person name="Cohen L."/>
        </authorList>
    </citation>
    <scope>NUCLEOTIDE SEQUENCE</scope>
    <source>
        <strain evidence="3">OF101</strain>
    </source>
</reference>
<organism evidence="3">
    <name type="scientific">Alexandrium catenella</name>
    <name type="common">Red tide dinoflagellate</name>
    <name type="synonym">Gonyaulax catenella</name>
    <dbReference type="NCBI Taxonomy" id="2925"/>
    <lineage>
        <taxon>Eukaryota</taxon>
        <taxon>Sar</taxon>
        <taxon>Alveolata</taxon>
        <taxon>Dinophyceae</taxon>
        <taxon>Gonyaulacales</taxon>
        <taxon>Pyrocystaceae</taxon>
        <taxon>Alexandrium</taxon>
    </lineage>
</organism>
<sequence length="101" mass="10229">MAPRRSSLVLILSLAFTLWVAGPAFLSSPSQSTAPPRAVAGSGAAPVAEMAGAVAPFALIQPAMAAEGDGSISGFEWAGYISLALVLFVFYNAQKASNSGK</sequence>
<feature type="transmembrane region" description="Helical" evidence="1">
    <location>
        <begin position="77"/>
        <end position="93"/>
    </location>
</feature>
<dbReference type="EMBL" id="HBGE01105142">
    <property type="protein sequence ID" value="CAD9185897.1"/>
    <property type="molecule type" value="Transcribed_RNA"/>
</dbReference>
<protein>
    <submittedName>
        <fullName evidence="3">Uncharacterized protein</fullName>
    </submittedName>
</protein>
<keyword evidence="1" id="KW-0472">Membrane</keyword>
<gene>
    <name evidence="3" type="ORF">ACAT0790_LOCUS62671</name>
</gene>
<keyword evidence="1" id="KW-0812">Transmembrane</keyword>
<proteinExistence type="predicted"/>